<feature type="transmembrane region" description="Helical" evidence="15">
    <location>
        <begin position="1175"/>
        <end position="1195"/>
    </location>
</feature>
<name>L1IGT5_GUITC</name>
<dbReference type="InterPro" id="IPR018303">
    <property type="entry name" value="ATPase_P-typ_P_site"/>
</dbReference>
<feature type="binding site" evidence="13">
    <location>
        <position position="1003"/>
    </location>
    <ligand>
        <name>ATP</name>
        <dbReference type="ChEBI" id="CHEBI:30616"/>
    </ligand>
</feature>
<evidence type="ECO:0000259" key="18">
    <source>
        <dbReference type="Pfam" id="PF16212"/>
    </source>
</evidence>
<dbReference type="Proteomes" id="UP000011087">
    <property type="component" value="Unassembled WGS sequence"/>
</dbReference>
<protein>
    <recommendedName>
        <fullName evidence="15">Phospholipid-transporting ATPase</fullName>
        <ecNumber evidence="15">7.6.2.1</ecNumber>
    </recommendedName>
</protein>
<dbReference type="SUPFAM" id="SSF81665">
    <property type="entry name" value="Calcium ATPase, transmembrane domain M"/>
    <property type="match status" value="1"/>
</dbReference>
<evidence type="ECO:0000256" key="15">
    <source>
        <dbReference type="RuleBase" id="RU362033"/>
    </source>
</evidence>
<reference evidence="21" key="2">
    <citation type="submission" date="2012-11" db="EMBL/GenBank/DDBJ databases">
        <authorList>
            <person name="Kuo A."/>
            <person name="Curtis B.A."/>
            <person name="Tanifuji G."/>
            <person name="Burki F."/>
            <person name="Gruber A."/>
            <person name="Irimia M."/>
            <person name="Maruyama S."/>
            <person name="Arias M.C."/>
            <person name="Ball S.G."/>
            <person name="Gile G.H."/>
            <person name="Hirakawa Y."/>
            <person name="Hopkins J.F."/>
            <person name="Rensing S.A."/>
            <person name="Schmutz J."/>
            <person name="Symeonidi A."/>
            <person name="Elias M."/>
            <person name="Eveleigh R.J."/>
            <person name="Herman E.K."/>
            <person name="Klute M.J."/>
            <person name="Nakayama T."/>
            <person name="Obornik M."/>
            <person name="Reyes-Prieto A."/>
            <person name="Armbrust E.V."/>
            <person name="Aves S.J."/>
            <person name="Beiko R.G."/>
            <person name="Coutinho P."/>
            <person name="Dacks J.B."/>
            <person name="Durnford D.G."/>
            <person name="Fast N.M."/>
            <person name="Green B.R."/>
            <person name="Grisdale C."/>
            <person name="Hempe F."/>
            <person name="Henrissat B."/>
            <person name="Hoppner M.P."/>
            <person name="Ishida K.-I."/>
            <person name="Kim E."/>
            <person name="Koreny L."/>
            <person name="Kroth P.G."/>
            <person name="Liu Y."/>
            <person name="Malik S.-B."/>
            <person name="Maier U.G."/>
            <person name="McRose D."/>
            <person name="Mock T."/>
            <person name="Neilson J.A."/>
            <person name="Onodera N.T."/>
            <person name="Poole A.M."/>
            <person name="Pritham E.J."/>
            <person name="Richards T.A."/>
            <person name="Rocap G."/>
            <person name="Roy S.W."/>
            <person name="Sarai C."/>
            <person name="Schaack S."/>
            <person name="Shirato S."/>
            <person name="Slamovits C.H."/>
            <person name="Spencer D.F."/>
            <person name="Suzuki S."/>
            <person name="Worden A.Z."/>
            <person name="Zauner S."/>
            <person name="Barry K."/>
            <person name="Bell C."/>
            <person name="Bharti A.K."/>
            <person name="Crow J.A."/>
            <person name="Grimwood J."/>
            <person name="Kramer R."/>
            <person name="Lindquist E."/>
            <person name="Lucas S."/>
            <person name="Salamov A."/>
            <person name="McFadden G.I."/>
            <person name="Lane C.E."/>
            <person name="Keeling P.J."/>
            <person name="Gray M.W."/>
            <person name="Grigoriev I.V."/>
            <person name="Archibald J.M."/>
        </authorList>
    </citation>
    <scope>NUCLEOTIDE SEQUENCE</scope>
    <source>
        <strain evidence="21">CCMP2712</strain>
    </source>
</reference>
<keyword evidence="6 13" id="KW-0067">ATP-binding</keyword>
<feature type="transmembrane region" description="Helical" evidence="15">
    <location>
        <begin position="521"/>
        <end position="541"/>
    </location>
</feature>
<sequence>MDGPDVGGDQAFLYMHTKRDRKTRRPVFGTDRTRSEHKVSSRGKDLSRLVLSVSESRKRARFQPALLSHQHLIDFSPTQNWSRCWSCDLPVRADWKVCPSLECRADLTRELSERGREGKAASTAAAQSSARHRSEELSDEEVEFEMMKEGESDEGESGKGQQEREDDQESFSDLELDETKYRKLSQPRAQNGLSSHSMSEGEPWCLRINDEEWNLEYRKQHAKVGKKIFNNMVATSKYNLYNFLPVNLYEQFSRLANIYFLIISILQLFTSLSPTSRYSTAGPLLLVVSANMIREVWEDSARHRDDREVNNRYAHVLPADEEEELCAWKELVVGTMVKVGKDEPLPADVVVLCSSEEGGACYIDTCDLDGETNLKLKSSVAFPPGQAGESAVRKMKAELEYEAPNKRLYTFLGKLRMGKEEIAVDNESVLLRGAVLRNTKWVIGVVVYAGRQTKIMMNNKKGKLKRSNVEHSTNRILAGILLFELAMCCIGTIGHAIWASGKNSATWYMPYLENESNGEKAAIWLSYFILLNNYVPISLYITMELVKLGQKFLMDNDLDMYHEATDTPMTSRTSNLNEELGQIQQIFTDKTGTLTRNEMEFRKCYIGSSSYGFGTTEIGLAAAAKQKEGGEGGGGGGGRGERREGGEGEEEKYADRRRAQIFPDAKCSFDDYRIVERMAEGHREAAEIRDFLLLLSVCHTVVPEGNGDGARGERAGEEERFQILNVNKFNSARKRMSVVCRTGSGELLLLCKGADNVMLERLKMEEEERKRVERVLHGYAMEGLRTLVLGKRRLSEEQWSKWNEAYKAASTSLVDREEEMMRAAEMIEQGMRLVGVTAIEDKLQEGVPATIKKLRKARMRMWMLTGDKMETAENIGFACNLLHDNMNIERISVDSLARAKEEVKRLSQAWGGREDKGGKERALVVDGASLLHIFAAADEDGGGGGGGGGSEEAALLREFVEVARGCKAVIACRVSPDQKRQVVTVMRREEGGPLSLAIGDGANDVPMIMEAHVGVGISGNEGMQAVRSSDYAIAQFRFLEKLLLVHGRSNYKRIAVVIAYSLYKNCFFVTSLFFFSFYSGFTAAALYDSLMIAGFNIFWSSMGIIAYGVLEQDVSSSSSLLYPQLYSSGQQRLDFNGRVLTEWILHAILHAVICFFVIARTFLGSIVEEEGREMGLGPQGTAILQALVIAVNLKLLIITKHLTLWSCLFYSIGIVLFILGGSVHR</sequence>
<evidence type="ECO:0000256" key="2">
    <source>
        <dbReference type="ARBA" id="ARBA00008109"/>
    </source>
</evidence>
<dbReference type="NCBIfam" id="TIGR01494">
    <property type="entry name" value="ATPase_P-type"/>
    <property type="match status" value="1"/>
</dbReference>
<evidence type="ECO:0000256" key="3">
    <source>
        <dbReference type="ARBA" id="ARBA00022692"/>
    </source>
</evidence>
<evidence type="ECO:0000256" key="11">
    <source>
        <dbReference type="ARBA" id="ARBA00034036"/>
    </source>
</evidence>
<reference evidence="20" key="3">
    <citation type="submission" date="2016-03" db="UniProtKB">
        <authorList>
            <consortium name="EnsemblProtists"/>
        </authorList>
    </citation>
    <scope>IDENTIFICATION</scope>
</reference>
<dbReference type="InterPro" id="IPR006539">
    <property type="entry name" value="P-type_ATPase_IV"/>
</dbReference>
<dbReference type="InterPro" id="IPR044492">
    <property type="entry name" value="P_typ_ATPase_HD_dom"/>
</dbReference>
<dbReference type="PROSITE" id="PS00154">
    <property type="entry name" value="ATPASE_E1_E2"/>
    <property type="match status" value="1"/>
</dbReference>
<dbReference type="GO" id="GO:0005886">
    <property type="term" value="C:plasma membrane"/>
    <property type="evidence" value="ECO:0007669"/>
    <property type="project" value="TreeGrafter"/>
</dbReference>
<keyword evidence="21" id="KW-1185">Reference proteome</keyword>
<keyword evidence="3 15" id="KW-0812">Transmembrane</keyword>
<keyword evidence="9 15" id="KW-1133">Transmembrane helix</keyword>
<feature type="transmembrane region" description="Helical" evidence="15">
    <location>
        <begin position="1202"/>
        <end position="1223"/>
    </location>
</feature>
<dbReference type="GO" id="GO:0140326">
    <property type="term" value="F:ATPase-coupled intramembrane lipid transporter activity"/>
    <property type="evidence" value="ECO:0007669"/>
    <property type="project" value="UniProtKB-EC"/>
</dbReference>
<dbReference type="InterPro" id="IPR023298">
    <property type="entry name" value="ATPase_P-typ_TM_dom_sf"/>
</dbReference>
<evidence type="ECO:0000256" key="13">
    <source>
        <dbReference type="PIRSR" id="PIRSR606539-2"/>
    </source>
</evidence>
<dbReference type="InterPro" id="IPR001757">
    <property type="entry name" value="P_typ_ATPase"/>
</dbReference>
<dbReference type="FunFam" id="3.40.50.1000:FF:000014">
    <property type="entry name" value="Phospholipid-transporting ATPase"/>
    <property type="match status" value="1"/>
</dbReference>
<dbReference type="GO" id="GO:0016887">
    <property type="term" value="F:ATP hydrolysis activity"/>
    <property type="evidence" value="ECO:0007669"/>
    <property type="project" value="InterPro"/>
</dbReference>
<feature type="binding site" evidence="14">
    <location>
        <position position="589"/>
    </location>
    <ligand>
        <name>Mg(2+)</name>
        <dbReference type="ChEBI" id="CHEBI:18420"/>
    </ligand>
</feature>
<comment type="subcellular location">
    <subcellularLocation>
        <location evidence="1 15">Membrane</location>
        <topology evidence="1 15">Multi-pass membrane protein</topology>
    </subcellularLocation>
</comment>
<feature type="domain" description="P-type ATPase C-terminal" evidence="18">
    <location>
        <begin position="1026"/>
        <end position="1219"/>
    </location>
</feature>
<keyword evidence="10 15" id="KW-0472">Membrane</keyword>
<feature type="binding site" evidence="13">
    <location>
        <position position="979"/>
    </location>
    <ligand>
        <name>ATP</name>
        <dbReference type="ChEBI" id="CHEBI:30616"/>
    </ligand>
</feature>
<dbReference type="HOGENOM" id="CLU_000846_5_2_1"/>
<evidence type="ECO:0000256" key="6">
    <source>
        <dbReference type="ARBA" id="ARBA00022840"/>
    </source>
</evidence>
<evidence type="ECO:0000256" key="4">
    <source>
        <dbReference type="ARBA" id="ARBA00022723"/>
    </source>
</evidence>
<keyword evidence="8 15" id="KW-1278">Translocase</keyword>
<dbReference type="EnsemblProtists" id="EKX35443">
    <property type="protein sequence ID" value="EKX35443"/>
    <property type="gene ID" value="GUITHDRAFT_146465"/>
</dbReference>
<dbReference type="InterPro" id="IPR008250">
    <property type="entry name" value="ATPase_P-typ_transduc_dom_A_sf"/>
</dbReference>
<dbReference type="SFLD" id="SFLDF00027">
    <property type="entry name" value="p-type_atpase"/>
    <property type="match status" value="1"/>
</dbReference>
<evidence type="ECO:0000256" key="9">
    <source>
        <dbReference type="ARBA" id="ARBA00022989"/>
    </source>
</evidence>
<comment type="cofactor">
    <cofactor evidence="14">
        <name>Mg(2+)</name>
        <dbReference type="ChEBI" id="CHEBI:18420"/>
    </cofactor>
</comment>
<feature type="transmembrane region" description="Helical" evidence="15">
    <location>
        <begin position="1054"/>
        <end position="1078"/>
    </location>
</feature>
<evidence type="ECO:0000256" key="8">
    <source>
        <dbReference type="ARBA" id="ARBA00022967"/>
    </source>
</evidence>
<dbReference type="EMBL" id="JH993090">
    <property type="protein sequence ID" value="EKX35443.1"/>
    <property type="molecule type" value="Genomic_DNA"/>
</dbReference>
<feature type="binding site" evidence="13">
    <location>
        <position position="1004"/>
    </location>
    <ligand>
        <name>ATP</name>
        <dbReference type="ChEBI" id="CHEBI:30616"/>
    </ligand>
</feature>
<evidence type="ECO:0000313" key="19">
    <source>
        <dbReference type="EMBL" id="EKX35443.1"/>
    </source>
</evidence>
<dbReference type="PRINTS" id="PR00119">
    <property type="entry name" value="CATATPASE"/>
</dbReference>
<dbReference type="Gene3D" id="3.40.1110.10">
    <property type="entry name" value="Calcium-transporting ATPase, cytoplasmic domain N"/>
    <property type="match status" value="1"/>
</dbReference>
<feature type="transmembrane region" description="Helical" evidence="15">
    <location>
        <begin position="1090"/>
        <end position="1110"/>
    </location>
</feature>
<dbReference type="SUPFAM" id="SSF56784">
    <property type="entry name" value="HAD-like"/>
    <property type="match status" value="1"/>
</dbReference>
<dbReference type="EC" id="7.6.2.1" evidence="15"/>
<dbReference type="InterPro" id="IPR023299">
    <property type="entry name" value="ATPase_P-typ_cyto_dom_N"/>
</dbReference>
<dbReference type="OrthoDB" id="377733at2759"/>
<dbReference type="OMA" id="FIGTMEW"/>
<dbReference type="GO" id="GO:0000287">
    <property type="term" value="F:magnesium ion binding"/>
    <property type="evidence" value="ECO:0007669"/>
    <property type="project" value="UniProtKB-UniRule"/>
</dbReference>
<feature type="region of interest" description="Disordered" evidence="16">
    <location>
        <begin position="111"/>
        <end position="172"/>
    </location>
</feature>
<accession>L1IGT5</accession>
<feature type="binding site" evidence="13">
    <location>
        <position position="785"/>
    </location>
    <ligand>
        <name>ATP</name>
        <dbReference type="ChEBI" id="CHEBI:30616"/>
    </ligand>
</feature>
<feature type="binding site" evidence="13">
    <location>
        <position position="973"/>
    </location>
    <ligand>
        <name>ATP</name>
        <dbReference type="ChEBI" id="CHEBI:30616"/>
    </ligand>
</feature>
<comment type="catalytic activity">
    <reaction evidence="11 15">
        <text>ATP + H2O + phospholipidSide 1 = ADP + phosphate + phospholipidSide 2.</text>
        <dbReference type="EC" id="7.6.2.1"/>
    </reaction>
</comment>
<feature type="binding site" evidence="13">
    <location>
        <position position="866"/>
    </location>
    <ligand>
        <name>ATP</name>
        <dbReference type="ChEBI" id="CHEBI:30616"/>
    </ligand>
</feature>
<dbReference type="GO" id="GO:0005524">
    <property type="term" value="F:ATP binding"/>
    <property type="evidence" value="ECO:0007669"/>
    <property type="project" value="UniProtKB-UniRule"/>
</dbReference>
<proteinExistence type="inferred from homology"/>
<evidence type="ECO:0000256" key="1">
    <source>
        <dbReference type="ARBA" id="ARBA00004141"/>
    </source>
</evidence>
<dbReference type="eggNOG" id="KOG0206">
    <property type="taxonomic scope" value="Eukaryota"/>
</dbReference>
<feature type="transmembrane region" description="Helical" evidence="15">
    <location>
        <begin position="1143"/>
        <end position="1163"/>
    </location>
</feature>
<dbReference type="PANTHER" id="PTHR24092:SF150">
    <property type="entry name" value="PHOSPHOLIPID-TRANSPORTING ATPASE"/>
    <property type="match status" value="1"/>
</dbReference>
<dbReference type="InterPro" id="IPR023214">
    <property type="entry name" value="HAD_sf"/>
</dbReference>
<dbReference type="SUPFAM" id="SSF81653">
    <property type="entry name" value="Calcium ATPase, transduction domain A"/>
    <property type="match status" value="1"/>
</dbReference>
<dbReference type="NCBIfam" id="TIGR01652">
    <property type="entry name" value="ATPase-Plipid"/>
    <property type="match status" value="2"/>
</dbReference>
<feature type="binding site" evidence="14">
    <location>
        <position position="1000"/>
    </location>
    <ligand>
        <name>Mg(2+)</name>
        <dbReference type="ChEBI" id="CHEBI:18420"/>
    </ligand>
</feature>
<comment type="similarity">
    <text evidence="2 15">Belongs to the cation transport ATPase (P-type) (TC 3.A.3) family. Type IV subfamily.</text>
</comment>
<evidence type="ECO:0000256" key="12">
    <source>
        <dbReference type="PIRSR" id="PIRSR606539-1"/>
    </source>
</evidence>
<dbReference type="KEGG" id="gtt:GUITHDRAFT_146465"/>
<feature type="binding site" evidence="13">
    <location>
        <position position="590"/>
    </location>
    <ligand>
        <name>ATP</name>
        <dbReference type="ChEBI" id="CHEBI:30616"/>
    </ligand>
</feature>
<feature type="binding site" evidence="13">
    <location>
        <position position="867"/>
    </location>
    <ligand>
        <name>ATP</name>
        <dbReference type="ChEBI" id="CHEBI:30616"/>
    </ligand>
</feature>
<evidence type="ECO:0000256" key="16">
    <source>
        <dbReference type="SAM" id="MobiDB-lite"/>
    </source>
</evidence>
<keyword evidence="5 13" id="KW-0547">Nucleotide-binding</keyword>
<evidence type="ECO:0000313" key="20">
    <source>
        <dbReference type="EnsemblProtists" id="EKX35443"/>
    </source>
</evidence>
<evidence type="ECO:0000256" key="5">
    <source>
        <dbReference type="ARBA" id="ARBA00022741"/>
    </source>
</evidence>
<keyword evidence="4 14" id="KW-0479">Metal-binding</keyword>
<evidence type="ECO:0000256" key="14">
    <source>
        <dbReference type="PIRSR" id="PIRSR606539-3"/>
    </source>
</evidence>
<dbReference type="Gene3D" id="2.70.150.10">
    <property type="entry name" value="Calcium-transporting ATPase, cytoplasmic transduction domain A"/>
    <property type="match status" value="1"/>
</dbReference>
<evidence type="ECO:0000313" key="21">
    <source>
        <dbReference type="Proteomes" id="UP000011087"/>
    </source>
</evidence>
<dbReference type="Pfam" id="PF13246">
    <property type="entry name" value="Cation_ATPase"/>
    <property type="match status" value="1"/>
</dbReference>
<dbReference type="SFLD" id="SFLDG00002">
    <property type="entry name" value="C1.7:_P-type_atpase_like"/>
    <property type="match status" value="1"/>
</dbReference>
<dbReference type="InterPro" id="IPR032631">
    <property type="entry name" value="P-type_ATPase_N"/>
</dbReference>
<dbReference type="Pfam" id="PF16209">
    <property type="entry name" value="PhoLip_ATPase_N"/>
    <property type="match status" value="1"/>
</dbReference>
<dbReference type="GeneID" id="17292189"/>
<feature type="transmembrane region" description="Helical" evidence="15">
    <location>
        <begin position="476"/>
        <end position="501"/>
    </location>
</feature>
<feature type="binding site" evidence="14">
    <location>
        <position position="591"/>
    </location>
    <ligand>
        <name>Mg(2+)</name>
        <dbReference type="ChEBI" id="CHEBI:18420"/>
    </ligand>
</feature>
<feature type="binding site" evidence="13">
    <location>
        <position position="752"/>
    </location>
    <ligand>
        <name>ATP</name>
        <dbReference type="ChEBI" id="CHEBI:30616"/>
    </ligand>
</feature>
<feature type="binding site" evidence="14">
    <location>
        <position position="1004"/>
    </location>
    <ligand>
        <name>Mg(2+)</name>
        <dbReference type="ChEBI" id="CHEBI:18420"/>
    </ligand>
</feature>
<dbReference type="Pfam" id="PF16212">
    <property type="entry name" value="PhoLip_ATPase_C"/>
    <property type="match status" value="1"/>
</dbReference>
<dbReference type="GO" id="GO:0045332">
    <property type="term" value="P:phospholipid translocation"/>
    <property type="evidence" value="ECO:0007669"/>
    <property type="project" value="TreeGrafter"/>
</dbReference>
<feature type="compositionally biased region" description="Low complexity" evidence="16">
    <location>
        <begin position="120"/>
        <end position="129"/>
    </location>
</feature>
<feature type="binding site" evidence="13">
    <location>
        <position position="589"/>
    </location>
    <ligand>
        <name>ATP</name>
        <dbReference type="ChEBI" id="CHEBI:30616"/>
    </ligand>
</feature>
<feature type="active site" description="4-aspartylphosphate intermediate" evidence="12">
    <location>
        <position position="589"/>
    </location>
</feature>
<dbReference type="InterPro" id="IPR032630">
    <property type="entry name" value="P_typ_ATPase_c"/>
</dbReference>
<feature type="compositionally biased region" description="Basic and acidic residues" evidence="16">
    <location>
        <begin position="639"/>
        <end position="657"/>
    </location>
</feature>
<feature type="binding site" evidence="13">
    <location>
        <position position="591"/>
    </location>
    <ligand>
        <name>ATP</name>
        <dbReference type="ChEBI" id="CHEBI:30616"/>
    </ligand>
</feature>
<dbReference type="STRING" id="905079.L1IGT5"/>
<dbReference type="InterPro" id="IPR036412">
    <property type="entry name" value="HAD-like_sf"/>
</dbReference>
<evidence type="ECO:0000256" key="10">
    <source>
        <dbReference type="ARBA" id="ARBA00023136"/>
    </source>
</evidence>
<dbReference type="PANTHER" id="PTHR24092">
    <property type="entry name" value="PROBABLE PHOSPHOLIPID-TRANSPORTING ATPASE"/>
    <property type="match status" value="1"/>
</dbReference>
<feature type="region of interest" description="Disordered" evidence="16">
    <location>
        <begin position="626"/>
        <end position="657"/>
    </location>
</feature>
<evidence type="ECO:0000256" key="7">
    <source>
        <dbReference type="ARBA" id="ARBA00022842"/>
    </source>
</evidence>
<dbReference type="AlphaFoldDB" id="L1IGT5"/>
<evidence type="ECO:0000259" key="17">
    <source>
        <dbReference type="Pfam" id="PF16209"/>
    </source>
</evidence>
<feature type="domain" description="P-type ATPase N-terminal" evidence="17">
    <location>
        <begin position="225"/>
        <end position="280"/>
    </location>
</feature>
<feature type="binding site" evidence="13">
    <location>
        <position position="729"/>
    </location>
    <ligand>
        <name>ATP</name>
        <dbReference type="ChEBI" id="CHEBI:30616"/>
    </ligand>
</feature>
<gene>
    <name evidence="19" type="ORF">GUITHDRAFT_146465</name>
</gene>
<reference evidence="19 21" key="1">
    <citation type="journal article" date="2012" name="Nature">
        <title>Algal genomes reveal evolutionary mosaicism and the fate of nucleomorphs.</title>
        <authorList>
            <consortium name="DOE Joint Genome Institute"/>
            <person name="Curtis B.A."/>
            <person name="Tanifuji G."/>
            <person name="Burki F."/>
            <person name="Gruber A."/>
            <person name="Irimia M."/>
            <person name="Maruyama S."/>
            <person name="Arias M.C."/>
            <person name="Ball S.G."/>
            <person name="Gile G.H."/>
            <person name="Hirakawa Y."/>
            <person name="Hopkins J.F."/>
            <person name="Kuo A."/>
            <person name="Rensing S.A."/>
            <person name="Schmutz J."/>
            <person name="Symeonidi A."/>
            <person name="Elias M."/>
            <person name="Eveleigh R.J."/>
            <person name="Herman E.K."/>
            <person name="Klute M.J."/>
            <person name="Nakayama T."/>
            <person name="Obornik M."/>
            <person name="Reyes-Prieto A."/>
            <person name="Armbrust E.V."/>
            <person name="Aves S.J."/>
            <person name="Beiko R.G."/>
            <person name="Coutinho P."/>
            <person name="Dacks J.B."/>
            <person name="Durnford D.G."/>
            <person name="Fast N.M."/>
            <person name="Green B.R."/>
            <person name="Grisdale C.J."/>
            <person name="Hempel F."/>
            <person name="Henrissat B."/>
            <person name="Hoppner M.P."/>
            <person name="Ishida K."/>
            <person name="Kim E."/>
            <person name="Koreny L."/>
            <person name="Kroth P.G."/>
            <person name="Liu Y."/>
            <person name="Malik S.B."/>
            <person name="Maier U.G."/>
            <person name="McRose D."/>
            <person name="Mock T."/>
            <person name="Neilson J.A."/>
            <person name="Onodera N.T."/>
            <person name="Poole A.M."/>
            <person name="Pritham E.J."/>
            <person name="Richards T.A."/>
            <person name="Rocap G."/>
            <person name="Roy S.W."/>
            <person name="Sarai C."/>
            <person name="Schaack S."/>
            <person name="Shirato S."/>
            <person name="Slamovits C.H."/>
            <person name="Spencer D.F."/>
            <person name="Suzuki S."/>
            <person name="Worden A.Z."/>
            <person name="Zauner S."/>
            <person name="Barry K."/>
            <person name="Bell C."/>
            <person name="Bharti A.K."/>
            <person name="Crow J.A."/>
            <person name="Grimwood J."/>
            <person name="Kramer R."/>
            <person name="Lindquist E."/>
            <person name="Lucas S."/>
            <person name="Salamov A."/>
            <person name="McFadden G.I."/>
            <person name="Lane C.E."/>
            <person name="Keeling P.J."/>
            <person name="Gray M.W."/>
            <person name="Grigoriev I.V."/>
            <person name="Archibald J.M."/>
        </authorList>
    </citation>
    <scope>NUCLEOTIDE SEQUENCE</scope>
    <source>
        <strain evidence="19 21">CCMP2712</strain>
    </source>
</reference>
<dbReference type="PaxDb" id="55529-EKX35443"/>
<dbReference type="SFLD" id="SFLDS00003">
    <property type="entry name" value="Haloacid_Dehalogenase"/>
    <property type="match status" value="1"/>
</dbReference>
<dbReference type="RefSeq" id="XP_005822423.1">
    <property type="nucleotide sequence ID" value="XM_005822366.1"/>
</dbReference>
<dbReference type="SUPFAM" id="SSF81660">
    <property type="entry name" value="Metal cation-transporting ATPase, ATP-binding domain N"/>
    <property type="match status" value="1"/>
</dbReference>
<dbReference type="Gene3D" id="3.40.50.1000">
    <property type="entry name" value="HAD superfamily/HAD-like"/>
    <property type="match status" value="1"/>
</dbReference>
<organism evidence="19">
    <name type="scientific">Guillardia theta (strain CCMP2712)</name>
    <name type="common">Cryptophyte</name>
    <dbReference type="NCBI Taxonomy" id="905079"/>
    <lineage>
        <taxon>Eukaryota</taxon>
        <taxon>Cryptophyceae</taxon>
        <taxon>Pyrenomonadales</taxon>
        <taxon>Geminigeraceae</taxon>
        <taxon>Guillardia</taxon>
    </lineage>
</organism>
<keyword evidence="7 14" id="KW-0460">Magnesium</keyword>
<feature type="binding site" evidence="13">
    <location>
        <position position="865"/>
    </location>
    <ligand>
        <name>ATP</name>
        <dbReference type="ChEBI" id="CHEBI:30616"/>
    </ligand>
</feature>